<evidence type="ECO:0000256" key="3">
    <source>
        <dbReference type="ARBA" id="ARBA00006904"/>
    </source>
</evidence>
<feature type="domain" description="Aminotransferase class V" evidence="12">
    <location>
        <begin position="9"/>
        <end position="95"/>
    </location>
</feature>
<dbReference type="EMBL" id="LHQR01000044">
    <property type="protein sequence ID" value="KXG51185.1"/>
    <property type="molecule type" value="Genomic_DNA"/>
</dbReference>
<dbReference type="InterPro" id="IPR015424">
    <property type="entry name" value="PyrdxlP-dep_Trfase"/>
</dbReference>
<comment type="pathway">
    <text evidence="2">Amino-acid biosynthesis; L-serine biosynthesis; L-serine from 3-phospho-D-glycerate: step 2/3.</text>
</comment>
<evidence type="ECO:0000256" key="10">
    <source>
        <dbReference type="ARBA" id="ARBA00047630"/>
    </source>
</evidence>
<dbReference type="GO" id="GO:0006564">
    <property type="term" value="P:L-serine biosynthetic process"/>
    <property type="evidence" value="ECO:0007669"/>
    <property type="project" value="UniProtKB-KW"/>
</dbReference>
<evidence type="ECO:0000256" key="2">
    <source>
        <dbReference type="ARBA" id="ARBA00005099"/>
    </source>
</evidence>
<sequence>MPSRQEVSYFGAGPAPLPTPVVEAGAKAFVNFNDAGLGLGEISHRSPTANKILNDAKANLSALLDIPDNYEILFMQAGGSGEFSAVVQNLVPVWIERRRRRAEADVKKAQTGAEQAEIDELVFQRLQKEVDEELKLDYLVTGSWSLKASQEASRLIGSKYVNVALDARKTNNGKFGKIPAEDSWSLTPTKKEGGKGSAFVYFCDNETVDGVEFPQFPKSLEAQGQDAEDERLVVADMSSNFISRKVDVSKYAVIFGGAQKNIGVTGITIAIVRKDLLPPQTATPPPALLHRLNIGGLPGPIVLDYATIAKNNSLYNTLPIFNLWIAGKVMADLMAEFSTQKVSGQEEIANKKAQLIYGALDKFPQLYQVVPDVSVRSRMNICFRVGGGDDTKEKEFIAGAEKRLLQGLKGHRSVGGMRASNYNAVPLEDVQKLVKYLEDFATTQ</sequence>
<dbReference type="GO" id="GO:0030170">
    <property type="term" value="F:pyridoxal phosphate binding"/>
    <property type="evidence" value="ECO:0007669"/>
    <property type="project" value="TreeGrafter"/>
</dbReference>
<evidence type="ECO:0000256" key="9">
    <source>
        <dbReference type="ARBA" id="ARBA00023299"/>
    </source>
</evidence>
<dbReference type="RefSeq" id="XP_040649721.1">
    <property type="nucleotide sequence ID" value="XM_040794471.1"/>
</dbReference>
<dbReference type="InterPro" id="IPR000192">
    <property type="entry name" value="Aminotrans_V_dom"/>
</dbReference>
<evidence type="ECO:0000256" key="5">
    <source>
        <dbReference type="ARBA" id="ARBA00022576"/>
    </source>
</evidence>
<dbReference type="UniPathway" id="UPA00135">
    <property type="reaction ID" value="UER00197"/>
</dbReference>
<evidence type="ECO:0000313" key="13">
    <source>
        <dbReference type="EMBL" id="KXG51185.1"/>
    </source>
</evidence>
<evidence type="ECO:0000256" key="6">
    <source>
        <dbReference type="ARBA" id="ARBA00022605"/>
    </source>
</evidence>
<comment type="catalytic activity">
    <reaction evidence="10">
        <text>4-(phosphooxy)-L-threonine + 2-oxoglutarate = (R)-3-hydroxy-2-oxo-4-phosphooxybutanoate + L-glutamate</text>
        <dbReference type="Rhea" id="RHEA:16573"/>
        <dbReference type="ChEBI" id="CHEBI:16810"/>
        <dbReference type="ChEBI" id="CHEBI:29985"/>
        <dbReference type="ChEBI" id="CHEBI:58452"/>
        <dbReference type="ChEBI" id="CHEBI:58538"/>
        <dbReference type="EC" id="2.6.1.52"/>
    </reaction>
</comment>
<keyword evidence="6" id="KW-0028">Amino-acid biosynthesis</keyword>
<comment type="catalytic activity">
    <reaction evidence="11">
        <text>O-phospho-L-serine + 2-oxoglutarate = 3-phosphooxypyruvate + L-glutamate</text>
        <dbReference type="Rhea" id="RHEA:14329"/>
        <dbReference type="ChEBI" id="CHEBI:16810"/>
        <dbReference type="ChEBI" id="CHEBI:18110"/>
        <dbReference type="ChEBI" id="CHEBI:29985"/>
        <dbReference type="ChEBI" id="CHEBI:57524"/>
        <dbReference type="EC" id="2.6.1.52"/>
    </reaction>
</comment>
<dbReference type="HAMAP" id="MF_00160">
    <property type="entry name" value="SerC_aminotrans_5"/>
    <property type="match status" value="1"/>
</dbReference>
<dbReference type="Gene3D" id="3.90.1150.10">
    <property type="entry name" value="Aspartate Aminotransferase, domain 1"/>
    <property type="match status" value="1"/>
</dbReference>
<dbReference type="STRING" id="5078.A0A135LQD7"/>
<feature type="domain" description="Aminotransferase class V" evidence="12">
    <location>
        <begin position="165"/>
        <end position="433"/>
    </location>
</feature>
<dbReference type="InterPro" id="IPR022278">
    <property type="entry name" value="Pser_aminoTfrase"/>
</dbReference>
<gene>
    <name evidence="13" type="ORF">PGRI_067570</name>
</gene>
<dbReference type="OMA" id="AFVYFCD"/>
<dbReference type="OrthoDB" id="1703350at2759"/>
<protein>
    <recommendedName>
        <fullName evidence="4">phosphoserine transaminase</fullName>
        <ecNumber evidence="4">2.6.1.52</ecNumber>
    </recommendedName>
</protein>
<dbReference type="PANTHER" id="PTHR43247">
    <property type="entry name" value="PHOSPHOSERINE AMINOTRANSFERASE"/>
    <property type="match status" value="1"/>
</dbReference>
<evidence type="ECO:0000313" key="14">
    <source>
        <dbReference type="Proteomes" id="UP000070168"/>
    </source>
</evidence>
<dbReference type="SUPFAM" id="SSF53383">
    <property type="entry name" value="PLP-dependent transferases"/>
    <property type="match status" value="1"/>
</dbReference>
<keyword evidence="7 13" id="KW-0808">Transferase</keyword>
<dbReference type="InterPro" id="IPR015422">
    <property type="entry name" value="PyrdxlP-dep_Trfase_small"/>
</dbReference>
<dbReference type="GO" id="GO:0005737">
    <property type="term" value="C:cytoplasm"/>
    <property type="evidence" value="ECO:0007669"/>
    <property type="project" value="TreeGrafter"/>
</dbReference>
<evidence type="ECO:0000256" key="1">
    <source>
        <dbReference type="ARBA" id="ARBA00001933"/>
    </source>
</evidence>
<comment type="caution">
    <text evidence="13">The sequence shown here is derived from an EMBL/GenBank/DDBJ whole genome shotgun (WGS) entry which is preliminary data.</text>
</comment>
<evidence type="ECO:0000256" key="8">
    <source>
        <dbReference type="ARBA" id="ARBA00022898"/>
    </source>
</evidence>
<dbReference type="Gene3D" id="3.40.640.10">
    <property type="entry name" value="Type I PLP-dependent aspartate aminotransferase-like (Major domain)"/>
    <property type="match status" value="1"/>
</dbReference>
<dbReference type="GO" id="GO:0004648">
    <property type="term" value="F:O-phospho-L-serine:2-oxoglutarate aminotransferase activity"/>
    <property type="evidence" value="ECO:0007669"/>
    <property type="project" value="UniProtKB-EC"/>
</dbReference>
<keyword evidence="9" id="KW-0718">Serine biosynthesis</keyword>
<dbReference type="Pfam" id="PF00266">
    <property type="entry name" value="Aminotran_5"/>
    <property type="match status" value="2"/>
</dbReference>
<keyword evidence="8" id="KW-0663">Pyridoxal phosphate</keyword>
<evidence type="ECO:0000256" key="11">
    <source>
        <dbReference type="ARBA" id="ARBA00049007"/>
    </source>
</evidence>
<accession>A0A135LQD7</accession>
<evidence type="ECO:0000256" key="7">
    <source>
        <dbReference type="ARBA" id="ARBA00022679"/>
    </source>
</evidence>
<dbReference type="PANTHER" id="PTHR43247:SF1">
    <property type="entry name" value="PHOSPHOSERINE AMINOTRANSFERASE"/>
    <property type="match status" value="1"/>
</dbReference>
<evidence type="ECO:0000259" key="12">
    <source>
        <dbReference type="Pfam" id="PF00266"/>
    </source>
</evidence>
<dbReference type="AlphaFoldDB" id="A0A135LQD7"/>
<dbReference type="EC" id="2.6.1.52" evidence="4"/>
<proteinExistence type="inferred from homology"/>
<keyword evidence="5 13" id="KW-0032">Aminotransferase</keyword>
<dbReference type="InterPro" id="IPR015421">
    <property type="entry name" value="PyrdxlP-dep_Trfase_major"/>
</dbReference>
<dbReference type="FunFam" id="3.90.1150.10:FF:000006">
    <property type="entry name" value="Phosphoserine aminotransferase"/>
    <property type="match status" value="1"/>
</dbReference>
<dbReference type="GeneID" id="63709771"/>
<dbReference type="Proteomes" id="UP000070168">
    <property type="component" value="Unassembled WGS sequence"/>
</dbReference>
<comment type="cofactor">
    <cofactor evidence="1">
        <name>pyridoxal 5'-phosphate</name>
        <dbReference type="ChEBI" id="CHEBI:597326"/>
    </cofactor>
</comment>
<evidence type="ECO:0000256" key="4">
    <source>
        <dbReference type="ARBA" id="ARBA00013030"/>
    </source>
</evidence>
<keyword evidence="14" id="KW-1185">Reference proteome</keyword>
<name>A0A135LQD7_PENPA</name>
<comment type="similarity">
    <text evidence="3">Belongs to the class-V pyridoxal-phosphate-dependent aminotransferase family. SerC subfamily.</text>
</comment>
<organism evidence="13 14">
    <name type="scientific">Penicillium patulum</name>
    <name type="common">Penicillium griseofulvum</name>
    <dbReference type="NCBI Taxonomy" id="5078"/>
    <lineage>
        <taxon>Eukaryota</taxon>
        <taxon>Fungi</taxon>
        <taxon>Dikarya</taxon>
        <taxon>Ascomycota</taxon>
        <taxon>Pezizomycotina</taxon>
        <taxon>Eurotiomycetes</taxon>
        <taxon>Eurotiomycetidae</taxon>
        <taxon>Eurotiales</taxon>
        <taxon>Aspergillaceae</taxon>
        <taxon>Penicillium</taxon>
    </lineage>
</organism>
<reference evidence="13 14" key="1">
    <citation type="journal article" date="2016" name="BMC Genomics">
        <title>Genome sequencing and secondary metabolism of the postharvest pathogen Penicillium griseofulvum.</title>
        <authorList>
            <person name="Banani H."/>
            <person name="Marcet-Houben M."/>
            <person name="Ballester A.R."/>
            <person name="Abbruscato P."/>
            <person name="Gonzalez-Candelas L."/>
            <person name="Gabaldon T."/>
            <person name="Spadaro D."/>
        </authorList>
    </citation>
    <scope>NUCLEOTIDE SEQUENCE [LARGE SCALE GENOMIC DNA]</scope>
    <source>
        <strain evidence="13 14">PG3</strain>
    </source>
</reference>